<dbReference type="InterPro" id="IPR009027">
    <property type="entry name" value="Ribosomal_bL9/RNase_H1_N"/>
</dbReference>
<dbReference type="STRING" id="1754192.A0A1Y1XFZ5"/>
<comment type="function">
    <text evidence="2">Endonuclease that specifically degrades the RNA of RNA-DNA hybrids.</text>
</comment>
<keyword evidence="13" id="KW-1185">Reference proteome</keyword>
<dbReference type="GO" id="GO:0043137">
    <property type="term" value="P:DNA replication, removal of RNA primer"/>
    <property type="evidence" value="ECO:0007669"/>
    <property type="project" value="TreeGrafter"/>
</dbReference>
<dbReference type="InterPro" id="IPR011320">
    <property type="entry name" value="RNase_H1_N"/>
</dbReference>
<feature type="non-terminal residue" evidence="12">
    <location>
        <position position="192"/>
    </location>
</feature>
<name>A0A1Y1XFZ5_9FUNG</name>
<reference evidence="12 13" key="2">
    <citation type="submission" date="2016-08" db="EMBL/GenBank/DDBJ databases">
        <title>Pervasive Adenine N6-methylation of Active Genes in Fungi.</title>
        <authorList>
            <consortium name="DOE Joint Genome Institute"/>
            <person name="Mondo S.J."/>
            <person name="Dannebaum R.O."/>
            <person name="Kuo R.C."/>
            <person name="Labutti K."/>
            <person name="Haridas S."/>
            <person name="Kuo A."/>
            <person name="Salamov A."/>
            <person name="Ahrendt S.R."/>
            <person name="Lipzen A."/>
            <person name="Sullivan W."/>
            <person name="Andreopoulos W.B."/>
            <person name="Clum A."/>
            <person name="Lindquist E."/>
            <person name="Daum C."/>
            <person name="Ramamoorthy G.K."/>
            <person name="Gryganskyi A."/>
            <person name="Culley D."/>
            <person name="Magnuson J.K."/>
            <person name="James T.Y."/>
            <person name="O'Malley M.A."/>
            <person name="Stajich J.E."/>
            <person name="Spatafora J.W."/>
            <person name="Visel A."/>
            <person name="Grigoriev I.V."/>
        </authorList>
    </citation>
    <scope>NUCLEOTIDE SEQUENCE [LARGE SCALE GENOMIC DNA]</scope>
    <source>
        <strain evidence="12 13">S4</strain>
    </source>
</reference>
<evidence type="ECO:0000256" key="4">
    <source>
        <dbReference type="ARBA" id="ARBA00012180"/>
    </source>
</evidence>
<comment type="cofactor">
    <cofactor evidence="1">
        <name>Mg(2+)</name>
        <dbReference type="ChEBI" id="CHEBI:18420"/>
    </cofactor>
</comment>
<organism evidence="12 13">
    <name type="scientific">Anaeromyces robustus</name>
    <dbReference type="NCBI Taxonomy" id="1754192"/>
    <lineage>
        <taxon>Eukaryota</taxon>
        <taxon>Fungi</taxon>
        <taxon>Fungi incertae sedis</taxon>
        <taxon>Chytridiomycota</taxon>
        <taxon>Chytridiomycota incertae sedis</taxon>
        <taxon>Neocallimastigomycetes</taxon>
        <taxon>Neocallimastigales</taxon>
        <taxon>Neocallimastigaceae</taxon>
        <taxon>Anaeromyces</taxon>
    </lineage>
</organism>
<reference evidence="12 13" key="1">
    <citation type="submission" date="2016-08" db="EMBL/GenBank/DDBJ databases">
        <title>A Parts List for Fungal Cellulosomes Revealed by Comparative Genomics.</title>
        <authorList>
            <consortium name="DOE Joint Genome Institute"/>
            <person name="Haitjema C.H."/>
            <person name="Gilmore S.P."/>
            <person name="Henske J.K."/>
            <person name="Solomon K.V."/>
            <person name="De Groot R."/>
            <person name="Kuo A."/>
            <person name="Mondo S.J."/>
            <person name="Salamov A.A."/>
            <person name="Labutti K."/>
            <person name="Zhao Z."/>
            <person name="Chiniquy J."/>
            <person name="Barry K."/>
            <person name="Brewer H.M."/>
            <person name="Purvine S.O."/>
            <person name="Wright A.T."/>
            <person name="Boxma B."/>
            <person name="Van Alen T."/>
            <person name="Hackstein J.H."/>
            <person name="Baker S.E."/>
            <person name="Grigoriev I.V."/>
            <person name="O'Malley M.A."/>
        </authorList>
    </citation>
    <scope>NUCLEOTIDE SEQUENCE [LARGE SCALE GENOMIC DNA]</scope>
    <source>
        <strain evidence="12 13">S4</strain>
    </source>
</reference>
<evidence type="ECO:0000256" key="2">
    <source>
        <dbReference type="ARBA" id="ARBA00004065"/>
    </source>
</evidence>
<feature type="domain" description="Ribonuclease H1 N-terminal" evidence="11">
    <location>
        <begin position="6"/>
        <end position="49"/>
    </location>
</feature>
<dbReference type="Pfam" id="PF01693">
    <property type="entry name" value="Cauli_VI"/>
    <property type="match status" value="3"/>
</dbReference>
<dbReference type="FunFam" id="3.40.970.10:FF:000001">
    <property type="entry name" value="Ribonuclease H1"/>
    <property type="match status" value="2"/>
</dbReference>
<dbReference type="InterPro" id="IPR050092">
    <property type="entry name" value="RNase_H"/>
</dbReference>
<keyword evidence="8" id="KW-0255">Endonuclease</keyword>
<dbReference type="EMBL" id="MCFG01000048">
    <property type="protein sequence ID" value="ORX84678.1"/>
    <property type="molecule type" value="Genomic_DNA"/>
</dbReference>
<evidence type="ECO:0000256" key="10">
    <source>
        <dbReference type="ARBA" id="ARBA00022842"/>
    </source>
</evidence>
<protein>
    <recommendedName>
        <fullName evidence="5">Ribonuclease H</fullName>
        <ecNumber evidence="4">3.1.26.4</ecNumber>
    </recommendedName>
</protein>
<evidence type="ECO:0000256" key="8">
    <source>
        <dbReference type="ARBA" id="ARBA00022759"/>
    </source>
</evidence>
<dbReference type="Gene3D" id="3.40.970.10">
    <property type="entry name" value="Ribonuclease H1, N-terminal domain"/>
    <property type="match status" value="3"/>
</dbReference>
<sequence length="192" mass="22438">MTTRKKYYAVKKGRHIGIFNSWENIKKEVSGYQGAIYKSFLSYEEAKEFVYGIDLNQNLKINNNNEKNSTPKDKIKKYYAVKVGLKPGIYNTWEECRKNVANNDNAVFKSFLTLEEAEDFMKGNAFSKRIENAIKRKNTNQEGRKKYYAVKKGYKIGIFNDWNKCKKSVNGYKGSIFKGFLTLEKAKEYFND</sequence>
<dbReference type="PANTHER" id="PTHR10642">
    <property type="entry name" value="RIBONUCLEASE H1"/>
    <property type="match status" value="1"/>
</dbReference>
<keyword evidence="7" id="KW-0479">Metal-binding</keyword>
<keyword evidence="9" id="KW-0378">Hydrolase</keyword>
<evidence type="ECO:0000256" key="9">
    <source>
        <dbReference type="ARBA" id="ARBA00022801"/>
    </source>
</evidence>
<dbReference type="EC" id="3.1.26.4" evidence="4"/>
<evidence type="ECO:0000256" key="7">
    <source>
        <dbReference type="ARBA" id="ARBA00022723"/>
    </source>
</evidence>
<dbReference type="OrthoDB" id="407198at2759"/>
<accession>A0A1Y1XFZ5</accession>
<keyword evidence="6" id="KW-0540">Nuclease</keyword>
<gene>
    <name evidence="12" type="ORF">BCR32DRAFT_230304</name>
</gene>
<comment type="similarity">
    <text evidence="3">Belongs to the RNase H family.</text>
</comment>
<evidence type="ECO:0000256" key="1">
    <source>
        <dbReference type="ARBA" id="ARBA00001946"/>
    </source>
</evidence>
<dbReference type="FunFam" id="3.40.970.10:FF:000002">
    <property type="entry name" value="Ribonuclease H"/>
    <property type="match status" value="1"/>
</dbReference>
<dbReference type="InterPro" id="IPR037056">
    <property type="entry name" value="RNase_H1_N_sf"/>
</dbReference>
<dbReference type="GO" id="GO:0004523">
    <property type="term" value="F:RNA-DNA hybrid ribonuclease activity"/>
    <property type="evidence" value="ECO:0007669"/>
    <property type="project" value="UniProtKB-EC"/>
</dbReference>
<dbReference type="SUPFAM" id="SSF55658">
    <property type="entry name" value="L9 N-domain-like"/>
    <property type="match status" value="3"/>
</dbReference>
<evidence type="ECO:0000259" key="11">
    <source>
        <dbReference type="Pfam" id="PF01693"/>
    </source>
</evidence>
<evidence type="ECO:0000256" key="6">
    <source>
        <dbReference type="ARBA" id="ARBA00022722"/>
    </source>
</evidence>
<dbReference type="AlphaFoldDB" id="A0A1Y1XFZ5"/>
<comment type="caution">
    <text evidence="12">The sequence shown here is derived from an EMBL/GenBank/DDBJ whole genome shotgun (WGS) entry which is preliminary data.</text>
</comment>
<dbReference type="GO" id="GO:0046872">
    <property type="term" value="F:metal ion binding"/>
    <property type="evidence" value="ECO:0007669"/>
    <property type="project" value="UniProtKB-KW"/>
</dbReference>
<evidence type="ECO:0000313" key="12">
    <source>
        <dbReference type="EMBL" id="ORX84678.1"/>
    </source>
</evidence>
<keyword evidence="10" id="KW-0460">Magnesium</keyword>
<evidence type="ECO:0000313" key="13">
    <source>
        <dbReference type="Proteomes" id="UP000193944"/>
    </source>
</evidence>
<proteinExistence type="inferred from homology"/>
<dbReference type="Proteomes" id="UP000193944">
    <property type="component" value="Unassembled WGS sequence"/>
</dbReference>
<evidence type="ECO:0000256" key="3">
    <source>
        <dbReference type="ARBA" id="ARBA00005300"/>
    </source>
</evidence>
<feature type="domain" description="Ribonuclease H1 N-terminal" evidence="11">
    <location>
        <begin position="146"/>
        <end position="189"/>
    </location>
</feature>
<evidence type="ECO:0000256" key="5">
    <source>
        <dbReference type="ARBA" id="ARBA00017721"/>
    </source>
</evidence>
<feature type="domain" description="Ribonuclease H1 N-terminal" evidence="11">
    <location>
        <begin position="77"/>
        <end position="120"/>
    </location>
</feature>
<dbReference type="PANTHER" id="PTHR10642:SF26">
    <property type="entry name" value="RIBONUCLEASE H1"/>
    <property type="match status" value="1"/>
</dbReference>